<dbReference type="EMBL" id="HBHK01010328">
    <property type="protein sequence ID" value="CAD9679159.1"/>
    <property type="molecule type" value="Transcribed_RNA"/>
</dbReference>
<evidence type="ECO:0000256" key="1">
    <source>
        <dbReference type="ARBA" id="ARBA00001974"/>
    </source>
</evidence>
<dbReference type="PRINTS" id="PR00411">
    <property type="entry name" value="PNDRDTASEI"/>
</dbReference>
<comment type="similarity">
    <text evidence="2 12">Belongs to the class-I pyridine nucleotide-disulfide oxidoreductase family.</text>
</comment>
<sequence>MGERTKVTVAGWTRCAFFQKAANVVASLEHLFPRQVQAEIIELKDRDTYKAYLPKVYEKIPGSEGHTSSPLTWLNDEKYLGGCDDTLAYARTFFSGTGSAGLGQVASIKEDTEAEETYDYDLVVIGGGSGGLAASKEAAGLGAKVALLDFVKPSPQGTSWGLGGTCVNVGCIPKKLFHHSALFGEGLHDAKDFGWDISVEKHDWSRFITNVRNYIKSLNFGYKVQLRTKQVKYLNKLGSLVDAHTVSCVDKKGKEEKITAKRILIAVGGRPKQLQCPGSELAITSDDMFFLEKPPGKTLVVGASYVALECASFLTGLGYDTTVMVRSIFLRGFDQQMADMVGDAMQKTGTKFIRSAVPTSLEKTSDGRIKVTWGDNESDVYDTVLAAIGRSADTKEIGLENVGLKVDGSGKLSTEFQQTSVPSIFAIGDCEQGVAELTPVAIALGRNLSNRLYGKLKEATDLNCVPTAIFAGLEYGCVGLSEEEAKEKYGSALEVYHTYFTPLQWTICEKREFNQCYCKVLVDKEENERVVGMHILSPEAGEIIQAYGVPMKMGMTFKDLTDLVGIHPTIGEELCMVEEPKSSGKDAQKSGC</sequence>
<dbReference type="PROSITE" id="PS51354">
    <property type="entry name" value="GLUTAREDOXIN_2"/>
    <property type="match status" value="1"/>
</dbReference>
<proteinExistence type="inferred from homology"/>
<dbReference type="InterPro" id="IPR006338">
    <property type="entry name" value="Thioredoxin/glutathione_Rdtase"/>
</dbReference>
<accession>A0A7S2WBE6</accession>
<dbReference type="InterPro" id="IPR004099">
    <property type="entry name" value="Pyr_nucl-diS_OxRdtase_dimer"/>
</dbReference>
<dbReference type="InterPro" id="IPR016156">
    <property type="entry name" value="FAD/NAD-linked_Rdtase_dimer_sf"/>
</dbReference>
<keyword evidence="8 12" id="KW-0560">Oxidoreductase</keyword>
<comment type="function">
    <text evidence="11">Catalyzes the transfer of electrons from NADPH to thioredoxins TRX1, TRX2 and TRX3, which in turn act as reductants of disulfide containing proteins. Able to reduce nitroglutathione (GSNO), a compound involved in the transport of nitric oxide (NO); however, TRX1 is more efficient in reducing GSNO. Has no catalytic activity towards oxidized glutathione (GSSG).</text>
</comment>
<dbReference type="PANTHER" id="PTHR42737">
    <property type="entry name" value="GLUTATHIONE REDUCTASE"/>
    <property type="match status" value="1"/>
</dbReference>
<dbReference type="AlphaFoldDB" id="A0A7S2WBE6"/>
<evidence type="ECO:0000256" key="11">
    <source>
        <dbReference type="ARBA" id="ARBA00053237"/>
    </source>
</evidence>
<evidence type="ECO:0000256" key="8">
    <source>
        <dbReference type="ARBA" id="ARBA00023002"/>
    </source>
</evidence>
<dbReference type="FunFam" id="3.50.50.60:FF:000190">
    <property type="entry name" value="Thioredoxin reductase"/>
    <property type="match status" value="1"/>
</dbReference>
<dbReference type="EC" id="1.8.1.9" evidence="3"/>
<dbReference type="InterPro" id="IPR012999">
    <property type="entry name" value="Pyr_OxRdtase_I_AS"/>
</dbReference>
<dbReference type="InterPro" id="IPR046952">
    <property type="entry name" value="GSHR/TRXR-like"/>
</dbReference>
<feature type="domain" description="Pyridine nucleotide-disulphide oxidoreductase dimerisation" evidence="13">
    <location>
        <begin position="465"/>
        <end position="574"/>
    </location>
</feature>
<protein>
    <recommendedName>
        <fullName evidence="4">Thioredoxin reductase</fullName>
        <ecNumber evidence="3">1.8.1.9</ecNumber>
    </recommendedName>
</protein>
<evidence type="ECO:0000313" key="15">
    <source>
        <dbReference type="EMBL" id="CAD9679159.1"/>
    </source>
</evidence>
<dbReference type="GO" id="GO:0034599">
    <property type="term" value="P:cellular response to oxidative stress"/>
    <property type="evidence" value="ECO:0007669"/>
    <property type="project" value="TreeGrafter"/>
</dbReference>
<evidence type="ECO:0000259" key="13">
    <source>
        <dbReference type="Pfam" id="PF02852"/>
    </source>
</evidence>
<keyword evidence="5 12" id="KW-0285">Flavoprotein</keyword>
<evidence type="ECO:0000256" key="5">
    <source>
        <dbReference type="ARBA" id="ARBA00022630"/>
    </source>
</evidence>
<dbReference type="InterPro" id="IPR036188">
    <property type="entry name" value="FAD/NAD-bd_sf"/>
</dbReference>
<evidence type="ECO:0000256" key="3">
    <source>
        <dbReference type="ARBA" id="ARBA00012610"/>
    </source>
</evidence>
<dbReference type="InterPro" id="IPR023753">
    <property type="entry name" value="FAD/NAD-binding_dom"/>
</dbReference>
<dbReference type="GO" id="GO:0045454">
    <property type="term" value="P:cell redox homeostasis"/>
    <property type="evidence" value="ECO:0007669"/>
    <property type="project" value="InterPro"/>
</dbReference>
<dbReference type="NCBIfam" id="TIGR01438">
    <property type="entry name" value="TGR"/>
    <property type="match status" value="1"/>
</dbReference>
<keyword evidence="9" id="KW-1015">Disulfide bond</keyword>
<dbReference type="SUPFAM" id="SSF55424">
    <property type="entry name" value="FAD/NAD-linked reductases, dimerisation (C-terminal) domain"/>
    <property type="match status" value="1"/>
</dbReference>
<dbReference type="GO" id="GO:0005829">
    <property type="term" value="C:cytosol"/>
    <property type="evidence" value="ECO:0007669"/>
    <property type="project" value="TreeGrafter"/>
</dbReference>
<evidence type="ECO:0000256" key="9">
    <source>
        <dbReference type="ARBA" id="ARBA00023157"/>
    </source>
</evidence>
<evidence type="ECO:0000256" key="2">
    <source>
        <dbReference type="ARBA" id="ARBA00007532"/>
    </source>
</evidence>
<dbReference type="PROSITE" id="PS00076">
    <property type="entry name" value="PYRIDINE_REDOX_1"/>
    <property type="match status" value="1"/>
</dbReference>
<feature type="domain" description="FAD/NAD(P)-binding" evidence="14">
    <location>
        <begin position="120"/>
        <end position="443"/>
    </location>
</feature>
<dbReference type="PRINTS" id="PR00368">
    <property type="entry name" value="FADPNR"/>
</dbReference>
<dbReference type="Gene3D" id="3.50.50.60">
    <property type="entry name" value="FAD/NAD(P)-binding domain"/>
    <property type="match status" value="1"/>
</dbReference>
<keyword evidence="6 12" id="KW-0274">FAD</keyword>
<dbReference type="Pfam" id="PF02852">
    <property type="entry name" value="Pyr_redox_dim"/>
    <property type="match status" value="1"/>
</dbReference>
<dbReference type="GO" id="GO:0004362">
    <property type="term" value="F:glutathione-disulfide reductase (NADPH) activity"/>
    <property type="evidence" value="ECO:0007669"/>
    <property type="project" value="TreeGrafter"/>
</dbReference>
<organism evidence="15">
    <name type="scientific">Mucochytrium quahogii</name>
    <dbReference type="NCBI Taxonomy" id="96639"/>
    <lineage>
        <taxon>Eukaryota</taxon>
        <taxon>Sar</taxon>
        <taxon>Stramenopiles</taxon>
        <taxon>Bigyra</taxon>
        <taxon>Labyrinthulomycetes</taxon>
        <taxon>Thraustochytrida</taxon>
        <taxon>Thraustochytriidae</taxon>
        <taxon>Mucochytrium</taxon>
    </lineage>
</organism>
<evidence type="ECO:0000256" key="12">
    <source>
        <dbReference type="RuleBase" id="RU003691"/>
    </source>
</evidence>
<evidence type="ECO:0000256" key="4">
    <source>
        <dbReference type="ARBA" id="ARBA00018719"/>
    </source>
</evidence>
<dbReference type="GO" id="GO:0050660">
    <property type="term" value="F:flavin adenine dinucleotide binding"/>
    <property type="evidence" value="ECO:0007669"/>
    <property type="project" value="InterPro"/>
</dbReference>
<dbReference type="GO" id="GO:0005739">
    <property type="term" value="C:mitochondrion"/>
    <property type="evidence" value="ECO:0007669"/>
    <property type="project" value="TreeGrafter"/>
</dbReference>
<evidence type="ECO:0000259" key="14">
    <source>
        <dbReference type="Pfam" id="PF07992"/>
    </source>
</evidence>
<reference evidence="15" key="1">
    <citation type="submission" date="2021-01" db="EMBL/GenBank/DDBJ databases">
        <authorList>
            <person name="Corre E."/>
            <person name="Pelletier E."/>
            <person name="Niang G."/>
            <person name="Scheremetjew M."/>
            <person name="Finn R."/>
            <person name="Kale V."/>
            <person name="Holt S."/>
            <person name="Cochrane G."/>
            <person name="Meng A."/>
            <person name="Brown T."/>
            <person name="Cohen L."/>
        </authorList>
    </citation>
    <scope>NUCLEOTIDE SEQUENCE</scope>
    <source>
        <strain evidence="15">NY070348D</strain>
    </source>
</reference>
<name>A0A7S2WBE6_9STRA</name>
<evidence type="ECO:0000256" key="7">
    <source>
        <dbReference type="ARBA" id="ARBA00022857"/>
    </source>
</evidence>
<keyword evidence="7" id="KW-0521">NADP</keyword>
<evidence type="ECO:0000256" key="6">
    <source>
        <dbReference type="ARBA" id="ARBA00022827"/>
    </source>
</evidence>
<dbReference type="GO" id="GO:0006749">
    <property type="term" value="P:glutathione metabolic process"/>
    <property type="evidence" value="ECO:0007669"/>
    <property type="project" value="TreeGrafter"/>
</dbReference>
<keyword evidence="10 12" id="KW-0676">Redox-active center</keyword>
<gene>
    <name evidence="15" type="ORF">QSP1433_LOCUS6439</name>
</gene>
<dbReference type="GO" id="GO:0004791">
    <property type="term" value="F:thioredoxin-disulfide reductase (NADPH) activity"/>
    <property type="evidence" value="ECO:0007669"/>
    <property type="project" value="UniProtKB-EC"/>
</dbReference>
<evidence type="ECO:0000256" key="10">
    <source>
        <dbReference type="ARBA" id="ARBA00023284"/>
    </source>
</evidence>
<comment type="cofactor">
    <cofactor evidence="1">
        <name>FAD</name>
        <dbReference type="ChEBI" id="CHEBI:57692"/>
    </cofactor>
</comment>
<dbReference type="PANTHER" id="PTHR42737:SF2">
    <property type="entry name" value="GLUTATHIONE REDUCTASE"/>
    <property type="match status" value="1"/>
</dbReference>
<dbReference type="SUPFAM" id="SSF51905">
    <property type="entry name" value="FAD/NAD(P)-binding domain"/>
    <property type="match status" value="1"/>
</dbReference>
<dbReference type="Pfam" id="PF07992">
    <property type="entry name" value="Pyr_redox_2"/>
    <property type="match status" value="1"/>
</dbReference>